<evidence type="ECO:0000259" key="3">
    <source>
        <dbReference type="PROSITE" id="PS51194"/>
    </source>
</evidence>
<keyword evidence="4" id="KW-0547">Nucleotide-binding</keyword>
<dbReference type="SMART" id="SM00487">
    <property type="entry name" value="DEXDc"/>
    <property type="match status" value="1"/>
</dbReference>
<dbReference type="Pfam" id="PF00271">
    <property type="entry name" value="Helicase_C"/>
    <property type="match status" value="1"/>
</dbReference>
<dbReference type="InterPro" id="IPR014001">
    <property type="entry name" value="Helicase_ATP-bd"/>
</dbReference>
<dbReference type="EMBL" id="JACHHU010000001">
    <property type="protein sequence ID" value="MBB6541549.1"/>
    <property type="molecule type" value="Genomic_DNA"/>
</dbReference>
<accession>A0A7X0NDQ1</accession>
<dbReference type="InterPro" id="IPR054347">
    <property type="entry name" value="TOTE_primase"/>
</dbReference>
<organism evidence="4 5">
    <name type="scientific">Thalassotalea piscium</name>
    <dbReference type="NCBI Taxonomy" id="1230533"/>
    <lineage>
        <taxon>Bacteria</taxon>
        <taxon>Pseudomonadati</taxon>
        <taxon>Pseudomonadota</taxon>
        <taxon>Gammaproteobacteria</taxon>
        <taxon>Alteromonadales</taxon>
        <taxon>Colwelliaceae</taxon>
        <taxon>Thalassotalea</taxon>
    </lineage>
</organism>
<name>A0A7X0NDQ1_9GAMM</name>
<keyword evidence="4" id="KW-0347">Helicase</keyword>
<evidence type="ECO:0000313" key="4">
    <source>
        <dbReference type="EMBL" id="MBB6541549.1"/>
    </source>
</evidence>
<protein>
    <submittedName>
        <fullName evidence="4">Superfamily II DNA or RNA helicase</fullName>
    </submittedName>
</protein>
<dbReference type="GO" id="GO:0016787">
    <property type="term" value="F:hydrolase activity"/>
    <property type="evidence" value="ECO:0007669"/>
    <property type="project" value="InterPro"/>
</dbReference>
<dbReference type="GO" id="GO:0004386">
    <property type="term" value="F:helicase activity"/>
    <property type="evidence" value="ECO:0007669"/>
    <property type="project" value="UniProtKB-KW"/>
</dbReference>
<dbReference type="RefSeq" id="WP_184420891.1">
    <property type="nucleotide sequence ID" value="NZ_AP027362.1"/>
</dbReference>
<dbReference type="PANTHER" id="PTHR47396">
    <property type="entry name" value="TYPE I RESTRICTION ENZYME ECOKI R PROTEIN"/>
    <property type="match status" value="1"/>
</dbReference>
<dbReference type="PROSITE" id="PS51192">
    <property type="entry name" value="HELICASE_ATP_BIND_1"/>
    <property type="match status" value="1"/>
</dbReference>
<evidence type="ECO:0000259" key="2">
    <source>
        <dbReference type="PROSITE" id="PS51192"/>
    </source>
</evidence>
<evidence type="ECO:0000313" key="5">
    <source>
        <dbReference type="Proteomes" id="UP000537141"/>
    </source>
</evidence>
<dbReference type="InterPro" id="IPR006935">
    <property type="entry name" value="Helicase/UvrB_N"/>
</dbReference>
<dbReference type="SUPFAM" id="SSF52540">
    <property type="entry name" value="P-loop containing nucleoside triphosphate hydrolases"/>
    <property type="match status" value="2"/>
</dbReference>
<dbReference type="PANTHER" id="PTHR47396:SF1">
    <property type="entry name" value="ATP-DEPENDENT HELICASE IRC3-RELATED"/>
    <property type="match status" value="1"/>
</dbReference>
<keyword evidence="4" id="KW-0378">Hydrolase</keyword>
<reference evidence="4 5" key="1">
    <citation type="submission" date="2020-08" db="EMBL/GenBank/DDBJ databases">
        <title>Genomic Encyclopedia of Type Strains, Phase IV (KMG-IV): sequencing the most valuable type-strain genomes for metagenomic binning, comparative biology and taxonomic classification.</title>
        <authorList>
            <person name="Goeker M."/>
        </authorList>
    </citation>
    <scope>NUCLEOTIDE SEQUENCE [LARGE SCALE GENOMIC DNA]</scope>
    <source>
        <strain evidence="4 5">DSM 26287</strain>
    </source>
</reference>
<evidence type="ECO:0000256" key="1">
    <source>
        <dbReference type="SAM" id="Coils"/>
    </source>
</evidence>
<dbReference type="PROSITE" id="PS51194">
    <property type="entry name" value="HELICASE_CTER"/>
    <property type="match status" value="1"/>
</dbReference>
<dbReference type="GO" id="GO:0005524">
    <property type="term" value="F:ATP binding"/>
    <property type="evidence" value="ECO:0007669"/>
    <property type="project" value="InterPro"/>
</dbReference>
<dbReference type="InterPro" id="IPR027417">
    <property type="entry name" value="P-loop_NTPase"/>
</dbReference>
<comment type="caution">
    <text evidence="4">The sequence shown here is derived from an EMBL/GenBank/DDBJ whole genome shotgun (WGS) entry which is preliminary data.</text>
</comment>
<dbReference type="CDD" id="cd18785">
    <property type="entry name" value="SF2_C"/>
    <property type="match status" value="1"/>
</dbReference>
<keyword evidence="4" id="KW-0067">ATP-binding</keyword>
<feature type="domain" description="Helicase C-terminal" evidence="3">
    <location>
        <begin position="619"/>
        <end position="785"/>
    </location>
</feature>
<dbReference type="CDD" id="cd17926">
    <property type="entry name" value="DEXHc_RE"/>
    <property type="match status" value="1"/>
</dbReference>
<sequence length="785" mass="89446">MSSPLPERLSQIDSRLQQLVKEKELLINERNTILAEQESELAKHFNQHVSPEAKIDLFISYFKGRSDVYPFRWESKNRRSGYSPACWNEWKPKICNKPRVSCTECSNQNFKQYDQQSIFDHLKGNQTIGIYPLLEDNSTHILAADFDKEDWAESIRAFSEACECYQIQHIIERPRSGNGGHVWIFFAQPVEASKARKLGNALLTNAMEMYPALSFTCFDRLFPNQDVMPKGGFGNLIALPLQLIPRKQGNSIFIDSSGTAYKDQWAKLASIKKIDSKQLNDLLDKVSLFDDKTSDELTDTPWKKLSHIDSDSITNCPEEITLVIADQLYIPIDKLPGKLTSRLKHLAVFSNPEFFKRHALRISTIGIPRYICAAHIEGKYLTLPRGSLQNVESKLSEQNISVTQDDKRFVGDKLLKIKFTGKLKSQQKKAVNALLNSTVGILEASTGFGKTVTALALIAKRKVNTLILVHSRQLADQWLERIKVFIKDVEVGSLFGGKEKLTYQIDVATYQSMVSRNGIDIKPYIEKYGQIIVDECHHLLASNYESLIKSCHAKFIHGFTATPKRQDGLEKLMMFQLDNIVCKGIKSTVMLNPQVIVAETSTNFPEEWQQPESKPHISQVYKHLVECQERNQRIVNDIVAAVTDKRSVMVLTERKKHIEILSEMLTKTGMSVVELHGGISTKQRKERIAMLETNKGLANEKQVILATGKYVGEGFDMPYFDTLFITLPIAWKGILAQYVGRIGREWNNKQSVQVYDYLDNFLTLKRMVSKREKGYKALGYEVTFR</sequence>
<dbReference type="InterPro" id="IPR050742">
    <property type="entry name" value="Helicase_Restrict-Modif_Enz"/>
</dbReference>
<dbReference type="InterPro" id="IPR001650">
    <property type="entry name" value="Helicase_C-like"/>
</dbReference>
<dbReference type="Gene3D" id="3.40.50.300">
    <property type="entry name" value="P-loop containing nucleotide triphosphate hydrolases"/>
    <property type="match status" value="2"/>
</dbReference>
<proteinExistence type="predicted"/>
<feature type="domain" description="Helicase ATP-binding" evidence="2">
    <location>
        <begin position="431"/>
        <end position="581"/>
    </location>
</feature>
<dbReference type="GO" id="GO:0005829">
    <property type="term" value="C:cytosol"/>
    <property type="evidence" value="ECO:0007669"/>
    <property type="project" value="TreeGrafter"/>
</dbReference>
<feature type="coiled-coil region" evidence="1">
    <location>
        <begin position="9"/>
        <end position="36"/>
    </location>
</feature>
<dbReference type="Pfam" id="PF04851">
    <property type="entry name" value="ResIII"/>
    <property type="match status" value="1"/>
</dbReference>
<dbReference type="AlphaFoldDB" id="A0A7X0NDQ1"/>
<keyword evidence="1" id="KW-0175">Coiled coil</keyword>
<dbReference type="Pfam" id="PF22548">
    <property type="entry name" value="AEP-TOTE"/>
    <property type="match status" value="1"/>
</dbReference>
<dbReference type="GO" id="GO:0003677">
    <property type="term" value="F:DNA binding"/>
    <property type="evidence" value="ECO:0007669"/>
    <property type="project" value="InterPro"/>
</dbReference>
<dbReference type="Proteomes" id="UP000537141">
    <property type="component" value="Unassembled WGS sequence"/>
</dbReference>
<gene>
    <name evidence="4" type="ORF">HNQ55_000023</name>
</gene>
<keyword evidence="5" id="KW-1185">Reference proteome</keyword>